<evidence type="ECO:0000313" key="3">
    <source>
        <dbReference type="Proteomes" id="UP001234178"/>
    </source>
</evidence>
<dbReference type="PROSITE" id="PS51257">
    <property type="entry name" value="PROKAR_LIPOPROTEIN"/>
    <property type="match status" value="1"/>
</dbReference>
<reference evidence="2 3" key="1">
    <citation type="journal article" date="2023" name="Nucleic Acids Res.">
        <title>The hologenome of Daphnia magna reveals possible DNA methylation and microbiome-mediated evolution of the host genome.</title>
        <authorList>
            <person name="Chaturvedi A."/>
            <person name="Li X."/>
            <person name="Dhandapani V."/>
            <person name="Marshall H."/>
            <person name="Kissane S."/>
            <person name="Cuenca-Cambronero M."/>
            <person name="Asole G."/>
            <person name="Calvet F."/>
            <person name="Ruiz-Romero M."/>
            <person name="Marangio P."/>
            <person name="Guigo R."/>
            <person name="Rago D."/>
            <person name="Mirbahai L."/>
            <person name="Eastwood N."/>
            <person name="Colbourne J.K."/>
            <person name="Zhou J."/>
            <person name="Mallon E."/>
            <person name="Orsini L."/>
        </authorList>
    </citation>
    <scope>NUCLEOTIDE SEQUENCE [LARGE SCALE GENOMIC DNA]</scope>
    <source>
        <strain evidence="2">LRV0_1</strain>
    </source>
</reference>
<accession>A0ABR0B0P8</accession>
<dbReference type="Proteomes" id="UP001234178">
    <property type="component" value="Unassembled WGS sequence"/>
</dbReference>
<comment type="caution">
    <text evidence="2">The sequence shown here is derived from an EMBL/GenBank/DDBJ whole genome shotgun (WGS) entry which is preliminary data.</text>
</comment>
<feature type="signal peptide" evidence="1">
    <location>
        <begin position="1"/>
        <end position="16"/>
    </location>
</feature>
<sequence>MRSLVISCFVWLSSVGLRPRRLVFCSSSLGACSVVSSSSIHSWQNGLVLLLNLARWSFRLLRPVLSLNRILMFF</sequence>
<feature type="chain" id="PRO_5047402835" description="Secreted protein" evidence="1">
    <location>
        <begin position="17"/>
        <end position="74"/>
    </location>
</feature>
<protein>
    <recommendedName>
        <fullName evidence="4">Secreted protein</fullName>
    </recommendedName>
</protein>
<keyword evidence="3" id="KW-1185">Reference proteome</keyword>
<name>A0ABR0B0P8_9CRUS</name>
<evidence type="ECO:0008006" key="4">
    <source>
        <dbReference type="Google" id="ProtNLM"/>
    </source>
</evidence>
<dbReference type="EMBL" id="JAOYFB010000039">
    <property type="protein sequence ID" value="KAK4030950.1"/>
    <property type="molecule type" value="Genomic_DNA"/>
</dbReference>
<organism evidence="2 3">
    <name type="scientific">Daphnia magna</name>
    <dbReference type="NCBI Taxonomy" id="35525"/>
    <lineage>
        <taxon>Eukaryota</taxon>
        <taxon>Metazoa</taxon>
        <taxon>Ecdysozoa</taxon>
        <taxon>Arthropoda</taxon>
        <taxon>Crustacea</taxon>
        <taxon>Branchiopoda</taxon>
        <taxon>Diplostraca</taxon>
        <taxon>Cladocera</taxon>
        <taxon>Anomopoda</taxon>
        <taxon>Daphniidae</taxon>
        <taxon>Daphnia</taxon>
    </lineage>
</organism>
<proteinExistence type="predicted"/>
<evidence type="ECO:0000313" key="2">
    <source>
        <dbReference type="EMBL" id="KAK4030950.1"/>
    </source>
</evidence>
<evidence type="ECO:0000256" key="1">
    <source>
        <dbReference type="SAM" id="SignalP"/>
    </source>
</evidence>
<keyword evidence="1" id="KW-0732">Signal</keyword>
<gene>
    <name evidence="2" type="ORF">OUZ56_024377</name>
</gene>